<reference evidence="2 3" key="1">
    <citation type="submission" date="2023-01" db="EMBL/GenBank/DDBJ databases">
        <title>Novel species of the genus Vogesella isolated from rivers.</title>
        <authorList>
            <person name="Lu H."/>
        </authorList>
    </citation>
    <scope>NUCLEOTIDE SEQUENCE [LARGE SCALE GENOMIC DNA]</scope>
    <source>
        <strain evidence="2 3">LYT5W</strain>
    </source>
</reference>
<dbReference type="EMBL" id="JAQQLE010000002">
    <property type="protein sequence ID" value="MDC7713184.1"/>
    <property type="molecule type" value="Genomic_DNA"/>
</dbReference>
<protein>
    <recommendedName>
        <fullName evidence="4">Antimicrobial peptide resistance and lipid A acylation PagP</fullName>
    </recommendedName>
</protein>
<evidence type="ECO:0008006" key="4">
    <source>
        <dbReference type="Google" id="ProtNLM"/>
    </source>
</evidence>
<keyword evidence="3" id="KW-1185">Reference proteome</keyword>
<comment type="caution">
    <text evidence="2">The sequence shown here is derived from an EMBL/GenBank/DDBJ whole genome shotgun (WGS) entry which is preliminary data.</text>
</comment>
<evidence type="ECO:0000313" key="3">
    <source>
        <dbReference type="Proteomes" id="UP001222030"/>
    </source>
</evidence>
<gene>
    <name evidence="2" type="ORF">PQU96_03395</name>
</gene>
<name>A0ABT5IKV5_9NEIS</name>
<feature type="signal peptide" evidence="1">
    <location>
        <begin position="1"/>
        <end position="23"/>
    </location>
</feature>
<dbReference type="Proteomes" id="UP001222030">
    <property type="component" value="Unassembled WGS sequence"/>
</dbReference>
<proteinExistence type="predicted"/>
<evidence type="ECO:0000313" key="2">
    <source>
        <dbReference type="EMBL" id="MDC7713184.1"/>
    </source>
</evidence>
<dbReference type="RefSeq" id="WP_272770844.1">
    <property type="nucleotide sequence ID" value="NZ_JAQQLE010000002.1"/>
</dbReference>
<sequence length="163" mass="18516">MCAYTRKFLLLLCATGFSLPLYADTALLFFGASRHWGCDQSRYNCEYREFNPGLGLEVAKQTDNWGKIFARLGHYRDSYGDQANFFGLGLRQDWALSHPEWRLGVGFMAGQSTGRHNRTIGLPFVYIARSNLAIEMGLAPAQLSDQDYRAKYIGTLSVRWDLN</sequence>
<feature type="chain" id="PRO_5045526381" description="Antimicrobial peptide resistance and lipid A acylation PagP" evidence="1">
    <location>
        <begin position="24"/>
        <end position="163"/>
    </location>
</feature>
<organism evidence="2 3">
    <name type="scientific">Vogesella margarita</name>
    <dbReference type="NCBI Taxonomy" id="2984199"/>
    <lineage>
        <taxon>Bacteria</taxon>
        <taxon>Pseudomonadati</taxon>
        <taxon>Pseudomonadota</taxon>
        <taxon>Betaproteobacteria</taxon>
        <taxon>Neisseriales</taxon>
        <taxon>Chromobacteriaceae</taxon>
        <taxon>Vogesella</taxon>
    </lineage>
</organism>
<dbReference type="Gene3D" id="2.40.160.20">
    <property type="match status" value="1"/>
</dbReference>
<accession>A0ABT5IKV5</accession>
<keyword evidence="1" id="KW-0732">Signal</keyword>
<evidence type="ECO:0000256" key="1">
    <source>
        <dbReference type="SAM" id="SignalP"/>
    </source>
</evidence>